<keyword evidence="5" id="KW-0597">Phosphoprotein</keyword>
<evidence type="ECO:0000259" key="14">
    <source>
        <dbReference type="PROSITE" id="PS50109"/>
    </source>
</evidence>
<name>A0A1F5YLW2_9BACT</name>
<feature type="transmembrane region" description="Helical" evidence="13">
    <location>
        <begin position="201"/>
        <end position="223"/>
    </location>
</feature>
<dbReference type="EMBL" id="MFIX01000221">
    <property type="protein sequence ID" value="OGG01171.1"/>
    <property type="molecule type" value="Genomic_DNA"/>
</dbReference>
<dbReference type="Gene3D" id="1.10.287.130">
    <property type="match status" value="1"/>
</dbReference>
<keyword evidence="7 13" id="KW-0812">Transmembrane</keyword>
<comment type="caution">
    <text evidence="16">The sequence shown here is derived from an EMBL/GenBank/DDBJ whole genome shotgun (WGS) entry which is preliminary data.</text>
</comment>
<keyword evidence="8" id="KW-0418">Kinase</keyword>
<dbReference type="SMART" id="SM00388">
    <property type="entry name" value="HisKA"/>
    <property type="match status" value="1"/>
</dbReference>
<dbReference type="InterPro" id="IPR003594">
    <property type="entry name" value="HATPase_dom"/>
</dbReference>
<dbReference type="InterPro" id="IPR005467">
    <property type="entry name" value="His_kinase_dom"/>
</dbReference>
<gene>
    <name evidence="16" type="ORF">A3F83_15695</name>
</gene>
<dbReference type="Gene3D" id="6.10.340.10">
    <property type="match status" value="1"/>
</dbReference>
<dbReference type="InterPro" id="IPR029151">
    <property type="entry name" value="Sensor-like_sf"/>
</dbReference>
<dbReference type="Pfam" id="PF00512">
    <property type="entry name" value="HisKA"/>
    <property type="match status" value="1"/>
</dbReference>
<dbReference type="Pfam" id="PF02518">
    <property type="entry name" value="HATPase_c"/>
    <property type="match status" value="1"/>
</dbReference>
<evidence type="ECO:0000256" key="3">
    <source>
        <dbReference type="ARBA" id="ARBA00012438"/>
    </source>
</evidence>
<accession>A0A1F5YLW2</accession>
<keyword evidence="11 13" id="KW-0472">Membrane</keyword>
<sequence>MIFPFVRKKISSLRLGTKSILAVILLISAISIALTTSFISRQRSSLTEELRKRAFSLASNMAFNCQYALLSRDIETLQNLLAGVKKESDILETFITDMDGIIVAHSDTLLIGTPGEPSSGLDSLIPQKWTQTSKKDVWKTITLVEIERKPAGSKETMLFSPPEKSDYSNGNGAAQFVREKLGFVVLEVSLKSMNEALAAGTWRAIMITLIMILGGALVTVFLVHTVAVPIYRLVDATRAVAEDNLDHTVPVTRSDEIGVLSSSFNHMIRQLKVSRERVEAWNRELEAKVAERTKELKEKHAELERAYEVLKSLDKAKDDFLSLVSHELRTPLSSVLLYSEMLLDGIADSEETKIEFLTTIVDNCKRLTRLINDVLDLSKIEAGRMPFKLEQLNIRELVSDTLTSIRPKIESKKIAFTFEGVAEAPPLWGDRDKIIQVLTNIISNAVKFTPKGGQVTVWLEDSGKSGKLAISDTGNGISREDIPKVFDRFSQLESIEHHSEGTGLGMTISKSIIERLGGEIWIESELGRGTTVFFTLLKADQDFELEEELDRVEGNGALPDPGPES</sequence>
<dbReference type="SMART" id="SM00304">
    <property type="entry name" value="HAMP"/>
    <property type="match status" value="1"/>
</dbReference>
<evidence type="ECO:0000256" key="11">
    <source>
        <dbReference type="ARBA" id="ARBA00023136"/>
    </source>
</evidence>
<dbReference type="GO" id="GO:0005886">
    <property type="term" value="C:plasma membrane"/>
    <property type="evidence" value="ECO:0007669"/>
    <property type="project" value="UniProtKB-SubCell"/>
</dbReference>
<evidence type="ECO:0000259" key="15">
    <source>
        <dbReference type="PROSITE" id="PS50885"/>
    </source>
</evidence>
<proteinExistence type="predicted"/>
<dbReference type="PROSITE" id="PS50109">
    <property type="entry name" value="HIS_KIN"/>
    <property type="match status" value="1"/>
</dbReference>
<evidence type="ECO:0000256" key="4">
    <source>
        <dbReference type="ARBA" id="ARBA00022475"/>
    </source>
</evidence>
<dbReference type="InterPro" id="IPR036890">
    <property type="entry name" value="HATPase_C_sf"/>
</dbReference>
<dbReference type="PANTHER" id="PTHR43711:SF31">
    <property type="entry name" value="HISTIDINE KINASE"/>
    <property type="match status" value="1"/>
</dbReference>
<dbReference type="PROSITE" id="PS50885">
    <property type="entry name" value="HAMP"/>
    <property type="match status" value="1"/>
</dbReference>
<keyword evidence="9 13" id="KW-1133">Transmembrane helix</keyword>
<feature type="transmembrane region" description="Helical" evidence="13">
    <location>
        <begin position="20"/>
        <end position="39"/>
    </location>
</feature>
<dbReference type="InterPro" id="IPR050736">
    <property type="entry name" value="Sensor_HK_Regulatory"/>
</dbReference>
<dbReference type="GO" id="GO:0000155">
    <property type="term" value="F:phosphorelay sensor kinase activity"/>
    <property type="evidence" value="ECO:0007669"/>
    <property type="project" value="InterPro"/>
</dbReference>
<dbReference type="InterPro" id="IPR036097">
    <property type="entry name" value="HisK_dim/P_sf"/>
</dbReference>
<dbReference type="PANTHER" id="PTHR43711">
    <property type="entry name" value="TWO-COMPONENT HISTIDINE KINASE"/>
    <property type="match status" value="1"/>
</dbReference>
<evidence type="ECO:0000256" key="8">
    <source>
        <dbReference type="ARBA" id="ARBA00022777"/>
    </source>
</evidence>
<evidence type="ECO:0000256" key="10">
    <source>
        <dbReference type="ARBA" id="ARBA00023012"/>
    </source>
</evidence>
<evidence type="ECO:0000256" key="13">
    <source>
        <dbReference type="SAM" id="Phobius"/>
    </source>
</evidence>
<evidence type="ECO:0000256" key="1">
    <source>
        <dbReference type="ARBA" id="ARBA00000085"/>
    </source>
</evidence>
<protein>
    <recommendedName>
        <fullName evidence="3">histidine kinase</fullName>
        <ecNumber evidence="3">2.7.13.3</ecNumber>
    </recommendedName>
</protein>
<keyword evidence="4" id="KW-1003">Cell membrane</keyword>
<dbReference type="Pfam" id="PF00672">
    <property type="entry name" value="HAMP"/>
    <property type="match status" value="1"/>
</dbReference>
<comment type="catalytic activity">
    <reaction evidence="1">
        <text>ATP + protein L-histidine = ADP + protein N-phospho-L-histidine.</text>
        <dbReference type="EC" id="2.7.13.3"/>
    </reaction>
</comment>
<dbReference type="Proteomes" id="UP000179129">
    <property type="component" value="Unassembled WGS sequence"/>
</dbReference>
<reference evidence="16 17" key="1">
    <citation type="journal article" date="2016" name="Nat. Commun.">
        <title>Thousands of microbial genomes shed light on interconnected biogeochemical processes in an aquifer system.</title>
        <authorList>
            <person name="Anantharaman K."/>
            <person name="Brown C.T."/>
            <person name="Hug L.A."/>
            <person name="Sharon I."/>
            <person name="Castelle C.J."/>
            <person name="Probst A.J."/>
            <person name="Thomas B.C."/>
            <person name="Singh A."/>
            <person name="Wilkins M.J."/>
            <person name="Karaoz U."/>
            <person name="Brodie E.L."/>
            <person name="Williams K.H."/>
            <person name="Hubbard S.S."/>
            <person name="Banfield J.F."/>
        </authorList>
    </citation>
    <scope>NUCLEOTIDE SEQUENCE [LARGE SCALE GENOMIC DNA]</scope>
</reference>
<evidence type="ECO:0000256" key="2">
    <source>
        <dbReference type="ARBA" id="ARBA00004651"/>
    </source>
</evidence>
<evidence type="ECO:0000256" key="5">
    <source>
        <dbReference type="ARBA" id="ARBA00022553"/>
    </source>
</evidence>
<dbReference type="CDD" id="cd00082">
    <property type="entry name" value="HisKA"/>
    <property type="match status" value="1"/>
</dbReference>
<dbReference type="InterPro" id="IPR003660">
    <property type="entry name" value="HAMP_dom"/>
</dbReference>
<dbReference type="AlphaFoldDB" id="A0A1F5YLW2"/>
<keyword evidence="10" id="KW-0902">Two-component regulatory system</keyword>
<feature type="domain" description="Histidine kinase" evidence="14">
    <location>
        <begin position="323"/>
        <end position="540"/>
    </location>
</feature>
<keyword evidence="6" id="KW-0808">Transferase</keyword>
<dbReference type="InterPro" id="IPR003661">
    <property type="entry name" value="HisK_dim/P_dom"/>
</dbReference>
<dbReference type="EC" id="2.7.13.3" evidence="3"/>
<feature type="coiled-coil region" evidence="12">
    <location>
        <begin position="271"/>
        <end position="316"/>
    </location>
</feature>
<dbReference type="Gene3D" id="3.30.565.10">
    <property type="entry name" value="Histidine kinase-like ATPase, C-terminal domain"/>
    <property type="match status" value="1"/>
</dbReference>
<dbReference type="SUPFAM" id="SSF55874">
    <property type="entry name" value="ATPase domain of HSP90 chaperone/DNA topoisomerase II/histidine kinase"/>
    <property type="match status" value="1"/>
</dbReference>
<organism evidence="16 17">
    <name type="scientific">Candidatus Glassbacteria bacterium RIFCSPLOWO2_12_FULL_58_11</name>
    <dbReference type="NCBI Taxonomy" id="1817867"/>
    <lineage>
        <taxon>Bacteria</taxon>
        <taxon>Candidatus Glassiibacteriota</taxon>
    </lineage>
</organism>
<evidence type="ECO:0000256" key="12">
    <source>
        <dbReference type="SAM" id="Coils"/>
    </source>
</evidence>
<dbReference type="FunFam" id="1.10.287.130:FF:000001">
    <property type="entry name" value="Two-component sensor histidine kinase"/>
    <property type="match status" value="1"/>
</dbReference>
<dbReference type="SUPFAM" id="SSF103190">
    <property type="entry name" value="Sensory domain-like"/>
    <property type="match status" value="1"/>
</dbReference>
<dbReference type="FunFam" id="3.30.565.10:FF:000006">
    <property type="entry name" value="Sensor histidine kinase WalK"/>
    <property type="match status" value="1"/>
</dbReference>
<dbReference type="SUPFAM" id="SSF158472">
    <property type="entry name" value="HAMP domain-like"/>
    <property type="match status" value="1"/>
</dbReference>
<evidence type="ECO:0000313" key="17">
    <source>
        <dbReference type="Proteomes" id="UP000179129"/>
    </source>
</evidence>
<dbReference type="CDD" id="cd06225">
    <property type="entry name" value="HAMP"/>
    <property type="match status" value="1"/>
</dbReference>
<evidence type="ECO:0000256" key="7">
    <source>
        <dbReference type="ARBA" id="ARBA00022692"/>
    </source>
</evidence>
<evidence type="ECO:0000313" key="16">
    <source>
        <dbReference type="EMBL" id="OGG01171.1"/>
    </source>
</evidence>
<evidence type="ECO:0000256" key="9">
    <source>
        <dbReference type="ARBA" id="ARBA00022989"/>
    </source>
</evidence>
<keyword evidence="12" id="KW-0175">Coiled coil</keyword>
<dbReference type="SUPFAM" id="SSF47384">
    <property type="entry name" value="Homodimeric domain of signal transducing histidine kinase"/>
    <property type="match status" value="1"/>
</dbReference>
<dbReference type="Gene3D" id="3.30.450.20">
    <property type="entry name" value="PAS domain"/>
    <property type="match status" value="1"/>
</dbReference>
<comment type="subcellular location">
    <subcellularLocation>
        <location evidence="2">Cell membrane</location>
        <topology evidence="2">Multi-pass membrane protein</topology>
    </subcellularLocation>
</comment>
<dbReference type="PRINTS" id="PR00344">
    <property type="entry name" value="BCTRLSENSOR"/>
</dbReference>
<dbReference type="STRING" id="1817867.A3F83_15695"/>
<dbReference type="SMART" id="SM00387">
    <property type="entry name" value="HATPase_c"/>
    <property type="match status" value="1"/>
</dbReference>
<evidence type="ECO:0000256" key="6">
    <source>
        <dbReference type="ARBA" id="ARBA00022679"/>
    </source>
</evidence>
<dbReference type="InterPro" id="IPR004358">
    <property type="entry name" value="Sig_transdc_His_kin-like_C"/>
</dbReference>
<feature type="domain" description="HAMP" evidence="15">
    <location>
        <begin position="224"/>
        <end position="276"/>
    </location>
</feature>